<keyword evidence="3" id="KW-1133">Transmembrane helix</keyword>
<feature type="compositionally biased region" description="Pro residues" evidence="2">
    <location>
        <begin position="1187"/>
        <end position="1205"/>
    </location>
</feature>
<accession>A0AA36JKS2</accession>
<name>A0AA36JKS2_9DINO</name>
<dbReference type="PROSITE" id="PS51192">
    <property type="entry name" value="HELICASE_ATP_BIND_1"/>
    <property type="match status" value="1"/>
</dbReference>
<keyword evidence="1" id="KW-0378">Hydrolase</keyword>
<dbReference type="InterPro" id="IPR018838">
    <property type="entry name" value="ZGRF1-like_N"/>
</dbReference>
<dbReference type="GO" id="GO:0007131">
    <property type="term" value="P:reciprocal meiotic recombination"/>
    <property type="evidence" value="ECO:0007669"/>
    <property type="project" value="TreeGrafter"/>
</dbReference>
<dbReference type="SUPFAM" id="SSF52540">
    <property type="entry name" value="P-loop containing nucleoside triphosphate hydrolases"/>
    <property type="match status" value="2"/>
</dbReference>
<protein>
    <submittedName>
        <fullName evidence="6">Uncharacterized protein</fullName>
    </submittedName>
</protein>
<dbReference type="Gene3D" id="1.20.120.850">
    <property type="entry name" value="SWI2/SNF2 ATPases, N-terminal domain"/>
    <property type="match status" value="1"/>
</dbReference>
<feature type="transmembrane region" description="Helical" evidence="3">
    <location>
        <begin position="57"/>
        <end position="79"/>
    </location>
</feature>
<dbReference type="EMBL" id="CAUJNA010003667">
    <property type="protein sequence ID" value="CAJ1407310.1"/>
    <property type="molecule type" value="Genomic_DNA"/>
</dbReference>
<feature type="domain" description="Helicase C-terminal" evidence="5">
    <location>
        <begin position="1721"/>
        <end position="1877"/>
    </location>
</feature>
<dbReference type="GO" id="GO:0000724">
    <property type="term" value="P:double-strand break repair via homologous recombination"/>
    <property type="evidence" value="ECO:0007669"/>
    <property type="project" value="TreeGrafter"/>
</dbReference>
<dbReference type="GO" id="GO:0016787">
    <property type="term" value="F:hydrolase activity"/>
    <property type="evidence" value="ECO:0007669"/>
    <property type="project" value="UniProtKB-KW"/>
</dbReference>
<feature type="region of interest" description="Disordered" evidence="2">
    <location>
        <begin position="630"/>
        <end position="653"/>
    </location>
</feature>
<dbReference type="InterPro" id="IPR001650">
    <property type="entry name" value="Helicase_C-like"/>
</dbReference>
<feature type="transmembrane region" description="Helical" evidence="3">
    <location>
        <begin position="231"/>
        <end position="252"/>
    </location>
</feature>
<dbReference type="PROSITE" id="PS51194">
    <property type="entry name" value="HELICASE_CTER"/>
    <property type="match status" value="1"/>
</dbReference>
<dbReference type="CDD" id="cd18793">
    <property type="entry name" value="SF2_C_SNF"/>
    <property type="match status" value="1"/>
</dbReference>
<dbReference type="Gene3D" id="3.40.50.300">
    <property type="entry name" value="P-loop containing nucleotide triphosphate hydrolases"/>
    <property type="match status" value="1"/>
</dbReference>
<dbReference type="Proteomes" id="UP001178507">
    <property type="component" value="Unassembled WGS sequence"/>
</dbReference>
<dbReference type="Pfam" id="PF00176">
    <property type="entry name" value="SNF2-rel_dom"/>
    <property type="match status" value="1"/>
</dbReference>
<evidence type="ECO:0000259" key="5">
    <source>
        <dbReference type="PROSITE" id="PS51194"/>
    </source>
</evidence>
<keyword evidence="7" id="KW-1185">Reference proteome</keyword>
<dbReference type="SMART" id="SM00490">
    <property type="entry name" value="HELICc"/>
    <property type="match status" value="1"/>
</dbReference>
<dbReference type="GO" id="GO:0015616">
    <property type="term" value="F:DNA translocase activity"/>
    <property type="evidence" value="ECO:0007669"/>
    <property type="project" value="TreeGrafter"/>
</dbReference>
<dbReference type="InterPro" id="IPR049730">
    <property type="entry name" value="SNF2/RAD54-like_C"/>
</dbReference>
<organism evidence="6 7">
    <name type="scientific">Effrenium voratum</name>
    <dbReference type="NCBI Taxonomy" id="2562239"/>
    <lineage>
        <taxon>Eukaryota</taxon>
        <taxon>Sar</taxon>
        <taxon>Alveolata</taxon>
        <taxon>Dinophyceae</taxon>
        <taxon>Suessiales</taxon>
        <taxon>Symbiodiniaceae</taxon>
        <taxon>Effrenium</taxon>
    </lineage>
</organism>
<dbReference type="GO" id="GO:0005524">
    <property type="term" value="F:ATP binding"/>
    <property type="evidence" value="ECO:0007669"/>
    <property type="project" value="InterPro"/>
</dbReference>
<feature type="region of interest" description="Disordered" evidence="2">
    <location>
        <begin position="1890"/>
        <end position="1925"/>
    </location>
</feature>
<evidence type="ECO:0000256" key="2">
    <source>
        <dbReference type="SAM" id="MobiDB-lite"/>
    </source>
</evidence>
<dbReference type="CDD" id="cd18004">
    <property type="entry name" value="DEXHc_RAD54"/>
    <property type="match status" value="1"/>
</dbReference>
<proteinExistence type="predicted"/>
<evidence type="ECO:0000256" key="3">
    <source>
        <dbReference type="SAM" id="Phobius"/>
    </source>
</evidence>
<dbReference type="Gene3D" id="3.40.50.10810">
    <property type="entry name" value="Tandem AAA-ATPase domain"/>
    <property type="match status" value="1"/>
</dbReference>
<gene>
    <name evidence="6" type="ORF">EVOR1521_LOCUS29042</name>
</gene>
<dbReference type="PANTHER" id="PTHR45629">
    <property type="entry name" value="SNF2/RAD54 FAMILY MEMBER"/>
    <property type="match status" value="1"/>
</dbReference>
<dbReference type="GO" id="GO:0005634">
    <property type="term" value="C:nucleus"/>
    <property type="evidence" value="ECO:0007669"/>
    <property type="project" value="TreeGrafter"/>
</dbReference>
<evidence type="ECO:0000256" key="1">
    <source>
        <dbReference type="ARBA" id="ARBA00022801"/>
    </source>
</evidence>
<feature type="transmembrane region" description="Helical" evidence="3">
    <location>
        <begin position="88"/>
        <end position="109"/>
    </location>
</feature>
<feature type="region of interest" description="Disordered" evidence="2">
    <location>
        <begin position="1184"/>
        <end position="1207"/>
    </location>
</feature>
<feature type="region of interest" description="Disordered" evidence="2">
    <location>
        <begin position="27"/>
        <end position="46"/>
    </location>
</feature>
<feature type="transmembrane region" description="Helical" evidence="3">
    <location>
        <begin position="148"/>
        <end position="170"/>
    </location>
</feature>
<keyword evidence="3" id="KW-0812">Transmembrane</keyword>
<dbReference type="InterPro" id="IPR038718">
    <property type="entry name" value="SNF2-like_sf"/>
</dbReference>
<evidence type="ECO:0000313" key="6">
    <source>
        <dbReference type="EMBL" id="CAJ1407310.1"/>
    </source>
</evidence>
<feature type="transmembrane region" description="Helical" evidence="3">
    <location>
        <begin position="115"/>
        <end position="136"/>
    </location>
</feature>
<keyword evidence="3" id="KW-0472">Membrane</keyword>
<evidence type="ECO:0000313" key="7">
    <source>
        <dbReference type="Proteomes" id="UP001178507"/>
    </source>
</evidence>
<dbReference type="InterPro" id="IPR027417">
    <property type="entry name" value="P-loop_NTPase"/>
</dbReference>
<feature type="domain" description="Helicase ATP-binding" evidence="4">
    <location>
        <begin position="1387"/>
        <end position="1554"/>
    </location>
</feature>
<comment type="caution">
    <text evidence="6">The sequence shown here is derived from an EMBL/GenBank/DDBJ whole genome shotgun (WGS) entry which is preliminary data.</text>
</comment>
<reference evidence="6" key="1">
    <citation type="submission" date="2023-08" db="EMBL/GenBank/DDBJ databases">
        <authorList>
            <person name="Chen Y."/>
            <person name="Shah S."/>
            <person name="Dougan E. K."/>
            <person name="Thang M."/>
            <person name="Chan C."/>
        </authorList>
    </citation>
    <scope>NUCLEOTIDE SEQUENCE</scope>
</reference>
<dbReference type="InterPro" id="IPR050496">
    <property type="entry name" value="SNF2_RAD54_helicase_repair"/>
</dbReference>
<dbReference type="InterPro" id="IPR014001">
    <property type="entry name" value="Helicase_ATP-bd"/>
</dbReference>
<dbReference type="SMART" id="SM00487">
    <property type="entry name" value="DEXDc"/>
    <property type="match status" value="1"/>
</dbReference>
<dbReference type="PANTHER" id="PTHR45629:SF7">
    <property type="entry name" value="DNA EXCISION REPAIR PROTEIN ERCC-6-RELATED"/>
    <property type="match status" value="1"/>
</dbReference>
<sequence length="1954" mass="215455">MLRRALRVSGAFSRPVPSPRWAPLRFTTSEANAPPGEPRRGVLADPQEPPLLVRSSLVAASTALMTPLFPVIGFNQLVFRYATPEMKLALHGGTSMVYFSAMTLVPNAFYYAPILLPFALGNGLVVGSMYLVADLAAGGPQALASRRLGILPLFGPLLGASSAFLVPFSYPYSWQAVYGCYPDPDITANLIYHACFNAYMGPCLAVTGLASGLVIQMVLQPLILGVEGWPWPRLAGAVLAASLFGLVALYSASLRTTVPHLRDADLDDPKLQGYFWAGTVNCLVSEQELCWAPRLDRDGKLCSAQMRAAGDLRDPELSFEEGELSEGLEKVLRSLELLDRAKLPTARCFLSRYEAYFDGLVQRPLSREDCQRLEAQLPARILEDALRLLLTNAAEVEVLEKSLQEVRSVSNSKHLRSAKVQELQRLRCAQFREWLRLSGGSGAGHAAPFRVEELETSLRELQVDAKRLKRSLEAMDWTFQDSTALQLGDRHILRWQKNQQDLLGAAQILAPLALVAAVTAWTQGWLSTGTGLRLAPDALLCAFAKDCEQHLTCLAYLEEPSEVATNGTWLQTKLEGADVVQSCQALLALATLRHCAPCLEESMWPMTVEEVNDNAVRFLRYLWLRGAERKPQGLSSPPPPWQGSLAGASRLGQPRPVPRPVIFVLQLDGTRFMVVHEDEDRGPEPVSIRRFKAAPPLEAGARRHGPAQPLSRSGVEALRLPRPLALSPALLGERQDLGKHHFFTFRALIMPKQAIAAIANNADLGVSKLALILHAMSHCFVLVRWRILILLPCVLGQSTLKLSATLTIEKSDDKAKTNEQVIQLLAHAKEKKYEGNVQRFLENMVNQLQKVMDAAKAVEEKKSTETPKDFTPAKYRIKAMPKLNAKKITVKKMTAADLAKRLDEGQDINFKEPMLITNATALFEPGAWDEVRRHWTASRLMEDPDLEKDFRIEYWPQEKARARLVGNQLQMEEPEMIPFSRYLVNCFHGTPAKPKLPGQNTEHCEQTVDAQTMVRNLTELEQLRIFRKIENALPHMAEFRRHLLEAAGDELKAIVGKGAERWKRNQGRLSYQYFTFGPSGSGANLRPENGLPFFDVLVHGSKRWLLLQEDEMERVAQKAREARAPVGQHDPRPWDEWPDVFFLEPSRSDQPTPPDLTMPRRTLLVPAQPPGKPAQLADLLAVIPTSTPSPSPLPAEPPPPEPAEPVPAKRSLLAPCRAEAPGNEGLDACYRVTFTKDVHKKRKVYQCGFLRIKAGKAFLYNDEGKTVLLGRSLRVEKPLQPGAELATYQAVVEVEQDLAVADFESGRAFTQPALAALAPTDHAEAAKAPKAKKRRQALLCEGDEEPAPPEAAPPGALVLDESGTMFLDHFLASRLKPHQEEGVKFMTQHLLAEGGCILADSMGLGKTLQAICTLWVAFHKPAGRPISKKAAVVCPSSLCGNWEAEVSRWLGFRLRPVVVGTEPAKQVRTFLRSTGTLDGRLLIISYDQLRLHAEALDGALDLLICDEGHRLKSAGTATAKRLEALRCRRILLTGTPLQNNLDEFYCCCHFVQPTKMPSPQVFQRVFKGPIDRARDEAASAEERQLGRNRSAELLRLTSGFILRRGPEILEAMLPSRTELLLTVALAPAQVEAYRGLLALRWAGQQLGLLQLLRQLCNDPGGLLTSFEKKSAAPSFSSARVAFADEEEAPISLLPDFATGCKEVVQRALGRSCGVPSAKLELLEGLLSHLQSEAPEDGVVIVSNFVSMLSCCSALCKGLGFKVSHLDGSTAVQKRQALVDNFNQQRGPKAFLLSAKAGGVGLNVTGANRMLLLEPDWNPAVDLQAMGRVWRQGQTKPVTIYRLATLGTLEEKILKRQAHKQGLASLVSAGNLQSSDVKELYKVFTLDGYTAEGRPQPSERRSAESGAEFGLPRLPGLQGAERLTRPAVEAEETVVETSEELKECNDAPLFLRYQS</sequence>
<dbReference type="Pfam" id="PF10382">
    <property type="entry name" value="ZGRF1-like_N"/>
    <property type="match status" value="1"/>
</dbReference>
<dbReference type="InterPro" id="IPR000330">
    <property type="entry name" value="SNF2_N"/>
</dbReference>
<dbReference type="Pfam" id="PF00271">
    <property type="entry name" value="Helicase_C"/>
    <property type="match status" value="1"/>
</dbReference>
<evidence type="ECO:0000259" key="4">
    <source>
        <dbReference type="PROSITE" id="PS51192"/>
    </source>
</evidence>
<feature type="transmembrane region" description="Helical" evidence="3">
    <location>
        <begin position="190"/>
        <end position="219"/>
    </location>
</feature>